<organism evidence="2 3">
    <name type="scientific">Tanacetum coccineum</name>
    <dbReference type="NCBI Taxonomy" id="301880"/>
    <lineage>
        <taxon>Eukaryota</taxon>
        <taxon>Viridiplantae</taxon>
        <taxon>Streptophyta</taxon>
        <taxon>Embryophyta</taxon>
        <taxon>Tracheophyta</taxon>
        <taxon>Spermatophyta</taxon>
        <taxon>Magnoliopsida</taxon>
        <taxon>eudicotyledons</taxon>
        <taxon>Gunneridae</taxon>
        <taxon>Pentapetalae</taxon>
        <taxon>asterids</taxon>
        <taxon>campanulids</taxon>
        <taxon>Asterales</taxon>
        <taxon>Asteraceae</taxon>
        <taxon>Asteroideae</taxon>
        <taxon>Anthemideae</taxon>
        <taxon>Anthemidinae</taxon>
        <taxon>Tanacetum</taxon>
    </lineage>
</organism>
<protein>
    <submittedName>
        <fullName evidence="2">Transcription factor interactor and regulator CCHC(Zn) family protein</fullName>
    </submittedName>
</protein>
<dbReference type="EMBL" id="BQNB010016789">
    <property type="protein sequence ID" value="GJT55809.1"/>
    <property type="molecule type" value="Genomic_DNA"/>
</dbReference>
<evidence type="ECO:0000259" key="1">
    <source>
        <dbReference type="Pfam" id="PF14244"/>
    </source>
</evidence>
<evidence type="ECO:0000313" key="3">
    <source>
        <dbReference type="Proteomes" id="UP001151760"/>
    </source>
</evidence>
<evidence type="ECO:0000313" key="2">
    <source>
        <dbReference type="EMBL" id="GJT55809.1"/>
    </source>
</evidence>
<reference evidence="2" key="1">
    <citation type="journal article" date="2022" name="Int. J. Mol. Sci.">
        <title>Draft Genome of Tanacetum Coccineum: Genomic Comparison of Closely Related Tanacetum-Family Plants.</title>
        <authorList>
            <person name="Yamashiro T."/>
            <person name="Shiraishi A."/>
            <person name="Nakayama K."/>
            <person name="Satake H."/>
        </authorList>
    </citation>
    <scope>NUCLEOTIDE SEQUENCE</scope>
</reference>
<reference evidence="2" key="2">
    <citation type="submission" date="2022-01" db="EMBL/GenBank/DDBJ databases">
        <authorList>
            <person name="Yamashiro T."/>
            <person name="Shiraishi A."/>
            <person name="Satake H."/>
            <person name="Nakayama K."/>
        </authorList>
    </citation>
    <scope>NUCLEOTIDE SEQUENCE</scope>
</reference>
<proteinExistence type="predicted"/>
<name>A0ABQ5EYB6_9ASTR</name>
<dbReference type="Pfam" id="PF14244">
    <property type="entry name" value="Retrotran_gag_3"/>
    <property type="match status" value="1"/>
</dbReference>
<dbReference type="Proteomes" id="UP001151760">
    <property type="component" value="Unassembled WGS sequence"/>
</dbReference>
<keyword evidence="3" id="KW-1185">Reference proteome</keyword>
<dbReference type="InterPro" id="IPR029472">
    <property type="entry name" value="Copia-like_N"/>
</dbReference>
<feature type="domain" description="Retrotransposon Copia-like N-terminal" evidence="1">
    <location>
        <begin position="90"/>
        <end position="135"/>
    </location>
</feature>
<gene>
    <name evidence="2" type="ORF">Tco_0990863</name>
</gene>
<dbReference type="PANTHER" id="PTHR37610">
    <property type="entry name" value="CCHC-TYPE DOMAIN-CONTAINING PROTEIN"/>
    <property type="match status" value="1"/>
</dbReference>
<dbReference type="PANTHER" id="PTHR37610:SF78">
    <property type="entry name" value="GAG-POLYPEPTIDE OF LTR COPIA-TYPE-RELATED"/>
    <property type="match status" value="1"/>
</dbReference>
<comment type="caution">
    <text evidence="2">The sequence shown here is derived from an EMBL/GenBank/DDBJ whole genome shotgun (WGS) entry which is preliminary data.</text>
</comment>
<sequence length="359" mass="40006">MIPKGAIHIRNKLQGPLCHFGFSLLLDFYFWTNGARLPKMNGHGCTSASYIIPSNVSGTHDVNDTTVQSTDLIGSSSNLNLSFGDALYLHPNNTGGSPIVTIKLTGTKNYKVWSIAMTFALRNHNKLGFIDGTCKRDKKNLALANQWDMCNSVVVTWILNSLSFELFTGAIYAKNAYEIWTDLKETYDKVDGFAVFNIHKSINSLRQNELEKHNQLIKLMQFLMGLDDSYLDIRSNILSRETLPLVKQAFAIISGEESHRNGTSHVTTKPATTVFAAKASDNKRRSNNNNNFPKNRGPNLNLTCTIYNKPGHTIDRCYELIRYPAGYVKKNFNAKPIVSNNASAASADVLVKNSITEVF</sequence>
<accession>A0ABQ5EYB6</accession>